<gene>
    <name evidence="1" type="ORF">PR017_10760</name>
</gene>
<evidence type="ECO:0000313" key="2">
    <source>
        <dbReference type="Proteomes" id="UP000249499"/>
    </source>
</evidence>
<protein>
    <submittedName>
        <fullName evidence="1">Uncharacterized protein</fullName>
    </submittedName>
</protein>
<reference evidence="1 2" key="1">
    <citation type="journal article" date="2018" name="Sci. Rep.">
        <title>Rhizobium tumorigenes sp. nov., a novel plant tumorigenic bacterium isolated from cane gall tumors on thornless blackberry.</title>
        <authorList>
            <person name="Kuzmanovi N."/>
            <person name="Smalla K."/>
            <person name="Gronow S."/>
            <person name="PuBawska J."/>
        </authorList>
    </citation>
    <scope>NUCLEOTIDE SEQUENCE [LARGE SCALE GENOMIC DNA]</scope>
    <source>
        <strain evidence="1 2">1078</strain>
    </source>
</reference>
<organism evidence="1 2">
    <name type="scientific">Rhizobium tumorigenes</name>
    <dbReference type="NCBI Taxonomy" id="2041385"/>
    <lineage>
        <taxon>Bacteria</taxon>
        <taxon>Pseudomonadati</taxon>
        <taxon>Pseudomonadota</taxon>
        <taxon>Alphaproteobacteria</taxon>
        <taxon>Hyphomicrobiales</taxon>
        <taxon>Rhizobiaceae</taxon>
        <taxon>Rhizobium/Agrobacterium group</taxon>
        <taxon>Rhizobium</taxon>
    </lineage>
</organism>
<dbReference type="RefSeq" id="WP_240539151.1">
    <property type="nucleotide sequence ID" value="NZ_CP117255.1"/>
</dbReference>
<dbReference type="EMBL" id="CP117255">
    <property type="protein sequence ID" value="WFR94319.1"/>
    <property type="molecule type" value="Genomic_DNA"/>
</dbReference>
<keyword evidence="2" id="KW-1185">Reference proteome</keyword>
<proteinExistence type="predicted"/>
<name>A0AAF1K2H3_9HYPH</name>
<dbReference type="AlphaFoldDB" id="A0AAF1K2H3"/>
<accession>A0AAF1K2H3</accession>
<reference evidence="2" key="2">
    <citation type="journal article" date="2023" name="MicrobiologyOpen">
        <title>Genomics of the tumorigenes clade of the family Rhizobiaceae and description of Rhizobium rhododendri sp. nov.</title>
        <authorList>
            <person name="Kuzmanovic N."/>
            <person name="diCenzo G.C."/>
            <person name="Bunk B."/>
            <person name="Sproeer C."/>
            <person name="Fruehling A."/>
            <person name="Neumann-Schaal M."/>
            <person name="Overmann J."/>
            <person name="Smalla K."/>
        </authorList>
    </citation>
    <scope>NUCLEOTIDE SEQUENCE [LARGE SCALE GENOMIC DNA]</scope>
    <source>
        <strain evidence="2">1078</strain>
    </source>
</reference>
<dbReference type="KEGG" id="rtu:PR017_10760"/>
<evidence type="ECO:0000313" key="1">
    <source>
        <dbReference type="EMBL" id="WFR94319.1"/>
    </source>
</evidence>
<sequence>MTDSSDSVNMIGLHRLAPGEGGAAVPEISALMSKRATAPHAPDVIVFPREAARPPGEVPVAAFGRDAATGRNVVAFAGASGKHRRYSSKA</sequence>
<dbReference type="Proteomes" id="UP000249499">
    <property type="component" value="Chromosome"/>
</dbReference>